<evidence type="ECO:0000259" key="1">
    <source>
        <dbReference type="Pfam" id="PF20150"/>
    </source>
</evidence>
<proteinExistence type="predicted"/>
<dbReference type="InterPro" id="IPR038883">
    <property type="entry name" value="AN11006-like"/>
</dbReference>
<dbReference type="PANTHER" id="PTHR42085">
    <property type="entry name" value="F-BOX DOMAIN-CONTAINING PROTEIN"/>
    <property type="match status" value="1"/>
</dbReference>
<dbReference type="Pfam" id="PF20150">
    <property type="entry name" value="2EXR"/>
    <property type="match status" value="1"/>
</dbReference>
<reference evidence="2" key="1">
    <citation type="journal article" date="2020" name="Stud. Mycol.">
        <title>101 Dothideomycetes genomes: a test case for predicting lifestyles and emergence of pathogens.</title>
        <authorList>
            <person name="Haridas S."/>
            <person name="Albert R."/>
            <person name="Binder M."/>
            <person name="Bloem J."/>
            <person name="Labutti K."/>
            <person name="Salamov A."/>
            <person name="Andreopoulos B."/>
            <person name="Baker S."/>
            <person name="Barry K."/>
            <person name="Bills G."/>
            <person name="Bluhm B."/>
            <person name="Cannon C."/>
            <person name="Castanera R."/>
            <person name="Culley D."/>
            <person name="Daum C."/>
            <person name="Ezra D."/>
            <person name="Gonzalez J."/>
            <person name="Henrissat B."/>
            <person name="Kuo A."/>
            <person name="Liang C."/>
            <person name="Lipzen A."/>
            <person name="Lutzoni F."/>
            <person name="Magnuson J."/>
            <person name="Mondo S."/>
            <person name="Nolan M."/>
            <person name="Ohm R."/>
            <person name="Pangilinan J."/>
            <person name="Park H.-J."/>
            <person name="Ramirez L."/>
            <person name="Alfaro M."/>
            <person name="Sun H."/>
            <person name="Tritt A."/>
            <person name="Yoshinaga Y."/>
            <person name="Zwiers L.-H."/>
            <person name="Turgeon B."/>
            <person name="Goodwin S."/>
            <person name="Spatafora J."/>
            <person name="Crous P."/>
            <person name="Grigoriev I."/>
        </authorList>
    </citation>
    <scope>NUCLEOTIDE SEQUENCE</scope>
    <source>
        <strain evidence="2">SCOH1-5</strain>
    </source>
</reference>
<feature type="non-terminal residue" evidence="2">
    <location>
        <position position="1"/>
    </location>
</feature>
<dbReference type="PANTHER" id="PTHR42085:SF2">
    <property type="entry name" value="F-BOX DOMAIN-CONTAINING PROTEIN"/>
    <property type="match status" value="1"/>
</dbReference>
<feature type="domain" description="2EXR" evidence="1">
    <location>
        <begin position="2"/>
        <end position="70"/>
    </location>
</feature>
<gene>
    <name evidence="2" type="ORF">CERZMDRAFT_4825</name>
</gene>
<dbReference type="Proteomes" id="UP000799539">
    <property type="component" value="Unassembled WGS sequence"/>
</dbReference>
<evidence type="ECO:0000313" key="2">
    <source>
        <dbReference type="EMBL" id="KAF2214187.1"/>
    </source>
</evidence>
<feature type="non-terminal residue" evidence="2">
    <location>
        <position position="99"/>
    </location>
</feature>
<organism evidence="2 3">
    <name type="scientific">Cercospora zeae-maydis SCOH1-5</name>
    <dbReference type="NCBI Taxonomy" id="717836"/>
    <lineage>
        <taxon>Eukaryota</taxon>
        <taxon>Fungi</taxon>
        <taxon>Dikarya</taxon>
        <taxon>Ascomycota</taxon>
        <taxon>Pezizomycotina</taxon>
        <taxon>Dothideomycetes</taxon>
        <taxon>Dothideomycetidae</taxon>
        <taxon>Mycosphaerellales</taxon>
        <taxon>Mycosphaerellaceae</taxon>
        <taxon>Cercospora</taxon>
    </lineage>
</organism>
<keyword evidence="3" id="KW-1185">Reference proteome</keyword>
<dbReference type="OrthoDB" id="5324977at2759"/>
<accession>A0A6A6FL63</accession>
<sequence length="99" mass="11206">TSFLDLPPELRNNIYRLCLAVPGSVHIRPEPESKQPCIDAQTTFANRTSLFAPGLLRSCKQIKHEAISILYGENVFHIRDMSVGRPFFLQMAGSVRHVR</sequence>
<protein>
    <recommendedName>
        <fullName evidence="1">2EXR domain-containing protein</fullName>
    </recommendedName>
</protein>
<dbReference type="AlphaFoldDB" id="A0A6A6FL63"/>
<name>A0A6A6FL63_9PEZI</name>
<evidence type="ECO:0000313" key="3">
    <source>
        <dbReference type="Proteomes" id="UP000799539"/>
    </source>
</evidence>
<dbReference type="EMBL" id="ML992668">
    <property type="protein sequence ID" value="KAF2214187.1"/>
    <property type="molecule type" value="Genomic_DNA"/>
</dbReference>
<dbReference type="InterPro" id="IPR045518">
    <property type="entry name" value="2EXR"/>
</dbReference>